<protein>
    <recommendedName>
        <fullName evidence="8">Xylanolytic transcriptional activator regulatory domain-containing protein</fullName>
    </recommendedName>
</protein>
<gene>
    <name evidence="9" type="ORF">FIBSPDRAFT_957797</name>
</gene>
<evidence type="ECO:0000259" key="8">
    <source>
        <dbReference type="SMART" id="SM00906"/>
    </source>
</evidence>
<feature type="compositionally biased region" description="Gly residues" evidence="7">
    <location>
        <begin position="270"/>
        <end position="286"/>
    </location>
</feature>
<keyword evidence="1" id="KW-0479">Metal-binding</keyword>
<feature type="compositionally biased region" description="Low complexity" evidence="7">
    <location>
        <begin position="296"/>
        <end position="309"/>
    </location>
</feature>
<dbReference type="InterPro" id="IPR051615">
    <property type="entry name" value="Transcr_Regulatory_Elem"/>
</dbReference>
<dbReference type="InterPro" id="IPR007219">
    <property type="entry name" value="XnlR_reg_dom"/>
</dbReference>
<keyword evidence="10" id="KW-1185">Reference proteome</keyword>
<keyword evidence="3" id="KW-0805">Transcription regulation</keyword>
<feature type="compositionally biased region" description="Low complexity" evidence="7">
    <location>
        <begin position="550"/>
        <end position="568"/>
    </location>
</feature>
<evidence type="ECO:0000313" key="10">
    <source>
        <dbReference type="Proteomes" id="UP000076532"/>
    </source>
</evidence>
<evidence type="ECO:0000256" key="1">
    <source>
        <dbReference type="ARBA" id="ARBA00022723"/>
    </source>
</evidence>
<reference evidence="9 10" key="1">
    <citation type="journal article" date="2016" name="Mol. Biol. Evol.">
        <title>Comparative Genomics of Early-Diverging Mushroom-Forming Fungi Provides Insights into the Origins of Lignocellulose Decay Capabilities.</title>
        <authorList>
            <person name="Nagy L.G."/>
            <person name="Riley R."/>
            <person name="Tritt A."/>
            <person name="Adam C."/>
            <person name="Daum C."/>
            <person name="Floudas D."/>
            <person name="Sun H."/>
            <person name="Yadav J.S."/>
            <person name="Pangilinan J."/>
            <person name="Larsson K.H."/>
            <person name="Matsuura K."/>
            <person name="Barry K."/>
            <person name="Labutti K."/>
            <person name="Kuo R."/>
            <person name="Ohm R.A."/>
            <person name="Bhattacharya S.S."/>
            <person name="Shirouzu T."/>
            <person name="Yoshinaga Y."/>
            <person name="Martin F.M."/>
            <person name="Grigoriev I.V."/>
            <person name="Hibbett D.S."/>
        </authorList>
    </citation>
    <scope>NUCLEOTIDE SEQUENCE [LARGE SCALE GENOMIC DNA]</scope>
    <source>
        <strain evidence="9 10">CBS 109695</strain>
    </source>
</reference>
<feature type="domain" description="Xylanolytic transcriptional activator regulatory" evidence="8">
    <location>
        <begin position="657"/>
        <end position="738"/>
    </location>
</feature>
<feature type="compositionally biased region" description="Basic and acidic residues" evidence="7">
    <location>
        <begin position="20"/>
        <end position="32"/>
    </location>
</feature>
<dbReference type="Pfam" id="PF04082">
    <property type="entry name" value="Fungal_trans"/>
    <property type="match status" value="1"/>
</dbReference>
<feature type="region of interest" description="Disordered" evidence="7">
    <location>
        <begin position="225"/>
        <end position="244"/>
    </location>
</feature>
<feature type="region of interest" description="Disordered" evidence="7">
    <location>
        <begin position="986"/>
        <end position="1043"/>
    </location>
</feature>
<evidence type="ECO:0000256" key="4">
    <source>
        <dbReference type="ARBA" id="ARBA00023125"/>
    </source>
</evidence>
<feature type="region of interest" description="Disordered" evidence="7">
    <location>
        <begin position="547"/>
        <end position="572"/>
    </location>
</feature>
<feature type="region of interest" description="Disordered" evidence="7">
    <location>
        <begin position="90"/>
        <end position="117"/>
    </location>
</feature>
<sequence length="1143" mass="124695">MSYSTDSRYYPQTAPYTIKDTAEYEHDDEHDALSSTPVSPDPTPFHFQFRLPTSSSANGHVHALQSASSSSSSLSLPHPSLSAPLYRFATPGPMHPHSAQGHPHAHMHNDTGQHGGPMRGGGNQWSVDMDLDLGRDVQRHGYQHQSHALPYEYEDEQEDLPHVRVSGGSGRQDKDKVVRKRSSKACTFLGPSRKRGPPKGYIDAIEARLHQVEALVGTLLFARQQNQTPSQNQSPSHSRAQHSADGVEAILQAWERDRGAREVLARVGRGAYGPGGREGGGGGGGGAKERGKGHTNNNNNASRSASRSGSPEEEMGVVHPTLAWQDGLTALLLGGPGSGSGSGSGSRNDGVEGDGDGQGTRRTRRRLSAANSDDDDDDYHGHHGNRRQRDQSPSQSRSRRRRDDAEYEYAAQIKEEQATDPTTDSLLDAVGQLSLNEDEEVRYHGKASGLHLLAKEPGDKSAGGGGRNEGGIWRFPRARVWPPLPAYASPMTEQAKERERERAVSEAVLPDMETQERLLEVYFAYVHPCFPIVDKAGFWEMWRNGGADTPGPSSPTSESSFTSSGSPFSRRRRHTPPLLLLAMLAIAERLAPALSDTAIPPPGPDATHMWAAGDAYLDAAKTLLDTGLGCTSSRPSTCQALLLLGYREVGIGAMAQAWVFVGLAIRIAQDLGLHRAADGWARAGLGGTLFDKRQLAERRRIWWGCVGLDRYLSAYMGRPLGVFDGDWDTGLPEVDEAEEMEAWAPHPSAPIAGSGIERETGPPAGTPAHIGSCFKASTTLAIIMGRIVLGIYGLKPGLNRPAEFVRLEGQLDKWFLDLPVHLRYDPSTPKCSPLPVMALHMQYWCSVLLLHRPFIGWGRAEGKDDPEARSGAKNYEICAAAANHIASIVYVYSENYYLTRAPVFFCYVIFTASIMHVNTLSAYPSDPQARMSLAKCMDALKAMRVVWPGAGRALELIRESRVNAETVPLPLAGNAVNRHKRSVDDLAAQDRSVDQRGSYAPQGYRQPSYLDGPQKYTEPFVRRQQSSSQLPSDPPPYYAAPDRWPDSYAAGAAPQPAPLSTAVLPQLYTGVAEERHPESGVRYRQQGIDSSSVQSRMPQFWNDLTSFSQLNAYATSPQEQSSIAEPSSMYISDPYNLYSNPPS</sequence>
<keyword evidence="4" id="KW-0238">DNA-binding</keyword>
<feature type="region of interest" description="Disordered" evidence="7">
    <location>
        <begin position="1"/>
        <end position="52"/>
    </location>
</feature>
<evidence type="ECO:0000256" key="6">
    <source>
        <dbReference type="ARBA" id="ARBA00023242"/>
    </source>
</evidence>
<dbReference type="OrthoDB" id="2123952at2759"/>
<dbReference type="SMART" id="SM00906">
    <property type="entry name" value="Fungal_trans"/>
    <property type="match status" value="1"/>
</dbReference>
<dbReference type="PANTHER" id="PTHR31313:SF78">
    <property type="entry name" value="TRANSCRIPTION FACTOR DOMAIN-CONTAINING PROTEIN"/>
    <property type="match status" value="1"/>
</dbReference>
<dbReference type="Proteomes" id="UP000076532">
    <property type="component" value="Unassembled WGS sequence"/>
</dbReference>
<feature type="region of interest" description="Disordered" evidence="7">
    <location>
        <begin position="162"/>
        <end position="183"/>
    </location>
</feature>
<dbReference type="CDD" id="cd12148">
    <property type="entry name" value="fungal_TF_MHR"/>
    <property type="match status" value="1"/>
</dbReference>
<name>A0A166FEP7_9AGAM</name>
<evidence type="ECO:0000256" key="7">
    <source>
        <dbReference type="SAM" id="MobiDB-lite"/>
    </source>
</evidence>
<keyword evidence="6" id="KW-0539">Nucleus</keyword>
<feature type="compositionally biased region" description="Polar residues" evidence="7">
    <location>
        <begin position="1112"/>
        <end position="1125"/>
    </location>
</feature>
<feature type="compositionally biased region" description="Gly residues" evidence="7">
    <location>
        <begin position="334"/>
        <end position="344"/>
    </location>
</feature>
<evidence type="ECO:0000313" key="9">
    <source>
        <dbReference type="EMBL" id="KZP16724.1"/>
    </source>
</evidence>
<feature type="region of interest" description="Disordered" evidence="7">
    <location>
        <begin position="330"/>
        <end position="406"/>
    </location>
</feature>
<evidence type="ECO:0000256" key="3">
    <source>
        <dbReference type="ARBA" id="ARBA00023015"/>
    </source>
</evidence>
<feature type="region of interest" description="Disordered" evidence="7">
    <location>
        <begin position="1112"/>
        <end position="1143"/>
    </location>
</feature>
<keyword evidence="5" id="KW-0804">Transcription</keyword>
<dbReference type="PANTHER" id="PTHR31313">
    <property type="entry name" value="TY1 ENHANCER ACTIVATOR"/>
    <property type="match status" value="1"/>
</dbReference>
<evidence type="ECO:0000256" key="5">
    <source>
        <dbReference type="ARBA" id="ARBA00023163"/>
    </source>
</evidence>
<dbReference type="GO" id="GO:0003677">
    <property type="term" value="F:DNA binding"/>
    <property type="evidence" value="ECO:0007669"/>
    <property type="project" value="UniProtKB-KW"/>
</dbReference>
<proteinExistence type="predicted"/>
<dbReference type="GO" id="GO:0006351">
    <property type="term" value="P:DNA-templated transcription"/>
    <property type="evidence" value="ECO:0007669"/>
    <property type="project" value="InterPro"/>
</dbReference>
<dbReference type="STRING" id="436010.A0A166FEP7"/>
<feature type="compositionally biased region" description="Low complexity" evidence="7">
    <location>
        <begin position="225"/>
        <end position="238"/>
    </location>
</feature>
<dbReference type="EMBL" id="KV417590">
    <property type="protein sequence ID" value="KZP16724.1"/>
    <property type="molecule type" value="Genomic_DNA"/>
</dbReference>
<organism evidence="9 10">
    <name type="scientific">Athelia psychrophila</name>
    <dbReference type="NCBI Taxonomy" id="1759441"/>
    <lineage>
        <taxon>Eukaryota</taxon>
        <taxon>Fungi</taxon>
        <taxon>Dikarya</taxon>
        <taxon>Basidiomycota</taxon>
        <taxon>Agaricomycotina</taxon>
        <taxon>Agaricomycetes</taxon>
        <taxon>Agaricomycetidae</taxon>
        <taxon>Atheliales</taxon>
        <taxon>Atheliaceae</taxon>
        <taxon>Athelia</taxon>
    </lineage>
</organism>
<evidence type="ECO:0000256" key="2">
    <source>
        <dbReference type="ARBA" id="ARBA00022833"/>
    </source>
</evidence>
<dbReference type="GO" id="GO:0008270">
    <property type="term" value="F:zinc ion binding"/>
    <property type="evidence" value="ECO:0007669"/>
    <property type="project" value="InterPro"/>
</dbReference>
<feature type="region of interest" description="Disordered" evidence="7">
    <location>
        <begin position="269"/>
        <end position="316"/>
    </location>
</feature>
<dbReference type="AlphaFoldDB" id="A0A166FEP7"/>
<accession>A0A166FEP7</accession>
<keyword evidence="2" id="KW-0862">Zinc</keyword>